<feature type="compositionally biased region" description="Low complexity" evidence="1">
    <location>
        <begin position="97"/>
        <end position="112"/>
    </location>
</feature>
<organism evidence="2 3">
    <name type="scientific">Anopheles maculatus</name>
    <dbReference type="NCBI Taxonomy" id="74869"/>
    <lineage>
        <taxon>Eukaryota</taxon>
        <taxon>Metazoa</taxon>
        <taxon>Ecdysozoa</taxon>
        <taxon>Arthropoda</taxon>
        <taxon>Hexapoda</taxon>
        <taxon>Insecta</taxon>
        <taxon>Pterygota</taxon>
        <taxon>Neoptera</taxon>
        <taxon>Endopterygota</taxon>
        <taxon>Diptera</taxon>
        <taxon>Nematocera</taxon>
        <taxon>Culicoidea</taxon>
        <taxon>Culicidae</taxon>
        <taxon>Anophelinae</taxon>
        <taxon>Anopheles</taxon>
        <taxon>Anopheles maculatus group</taxon>
    </lineage>
</organism>
<evidence type="ECO:0008006" key="4">
    <source>
        <dbReference type="Google" id="ProtNLM"/>
    </source>
</evidence>
<reference evidence="3" key="1">
    <citation type="submission" date="2013-09" db="EMBL/GenBank/DDBJ databases">
        <title>The Genome Sequence of Anopheles maculatus species B.</title>
        <authorList>
            <consortium name="The Broad Institute Genomics Platform"/>
            <person name="Neafsey D.E."/>
            <person name="Besansky N."/>
            <person name="Howell P."/>
            <person name="Walton C."/>
            <person name="Young S.K."/>
            <person name="Zeng Q."/>
            <person name="Gargeya S."/>
            <person name="Fitzgerald M."/>
            <person name="Haas B."/>
            <person name="Abouelleil A."/>
            <person name="Allen A.W."/>
            <person name="Alvarado L."/>
            <person name="Arachchi H.M."/>
            <person name="Berlin A.M."/>
            <person name="Chapman S.B."/>
            <person name="Gainer-Dewar J."/>
            <person name="Goldberg J."/>
            <person name="Griggs A."/>
            <person name="Gujja S."/>
            <person name="Hansen M."/>
            <person name="Howarth C."/>
            <person name="Imamovic A."/>
            <person name="Ireland A."/>
            <person name="Larimer J."/>
            <person name="McCowan C."/>
            <person name="Murphy C."/>
            <person name="Pearson M."/>
            <person name="Poon T.W."/>
            <person name="Priest M."/>
            <person name="Roberts A."/>
            <person name="Saif S."/>
            <person name="Shea T."/>
            <person name="Sisk P."/>
            <person name="Sykes S."/>
            <person name="Wortman J."/>
            <person name="Nusbaum C."/>
            <person name="Birren B."/>
        </authorList>
    </citation>
    <scope>NUCLEOTIDE SEQUENCE [LARGE SCALE GENOMIC DNA]</scope>
    <source>
        <strain evidence="3">maculatus3</strain>
    </source>
</reference>
<feature type="region of interest" description="Disordered" evidence="1">
    <location>
        <begin position="97"/>
        <end position="117"/>
    </location>
</feature>
<dbReference type="VEuPathDB" id="VectorBase:AMAM003373"/>
<dbReference type="EnsemblMetazoa" id="AMAM003373-RA">
    <property type="protein sequence ID" value="AMAM003373-PA"/>
    <property type="gene ID" value="AMAM003373"/>
</dbReference>
<proteinExistence type="predicted"/>
<name>A0A182SBC7_9DIPT</name>
<accession>A0A182SBC7</accession>
<keyword evidence="3" id="KW-1185">Reference proteome</keyword>
<evidence type="ECO:0000313" key="2">
    <source>
        <dbReference type="EnsemblMetazoa" id="AMAM003373-PA"/>
    </source>
</evidence>
<protein>
    <recommendedName>
        <fullName evidence="4">LEM domain-containing protein</fullName>
    </recommendedName>
</protein>
<dbReference type="Proteomes" id="UP000075901">
    <property type="component" value="Unassembled WGS sequence"/>
</dbReference>
<dbReference type="AlphaFoldDB" id="A0A182SBC7"/>
<reference evidence="2" key="2">
    <citation type="submission" date="2020-05" db="UniProtKB">
        <authorList>
            <consortium name="EnsemblMetazoa"/>
        </authorList>
    </citation>
    <scope>IDENTIFICATION</scope>
    <source>
        <strain evidence="2">maculatus3</strain>
    </source>
</reference>
<sequence>MEQIALKRLLKEHGLYNKHQTIQQRRRLKYLLAVEQRANLLLRGEGRAEASILLLPSDADRPTCSIELHSMPTAAEHGTTSKQQCCSVASPELRRGSSLSALASSSSSGGAATNTRADEMTISLPTVMHDAKDTVKPRCLKTVSWKNSASSTASTMLETAV</sequence>
<evidence type="ECO:0000313" key="3">
    <source>
        <dbReference type="Proteomes" id="UP000075901"/>
    </source>
</evidence>
<evidence type="ECO:0000256" key="1">
    <source>
        <dbReference type="SAM" id="MobiDB-lite"/>
    </source>
</evidence>